<feature type="compositionally biased region" description="Pro residues" evidence="1">
    <location>
        <begin position="63"/>
        <end position="73"/>
    </location>
</feature>
<reference evidence="2 3" key="1">
    <citation type="submission" date="2021-04" db="EMBL/GenBank/DDBJ databases">
        <title>Genome analysis of Polyangium sp.</title>
        <authorList>
            <person name="Li Y."/>
            <person name="Wang J."/>
        </authorList>
    </citation>
    <scope>NUCLEOTIDE SEQUENCE [LARGE SCALE GENOMIC DNA]</scope>
    <source>
        <strain evidence="2 3">SDU14</strain>
    </source>
</reference>
<comment type="caution">
    <text evidence="2">The sequence shown here is derived from an EMBL/GenBank/DDBJ whole genome shotgun (WGS) entry which is preliminary data.</text>
</comment>
<feature type="region of interest" description="Disordered" evidence="1">
    <location>
        <begin position="33"/>
        <end position="86"/>
    </location>
</feature>
<evidence type="ECO:0000256" key="1">
    <source>
        <dbReference type="SAM" id="MobiDB-lite"/>
    </source>
</evidence>
<sequence length="628" mass="67754">MPHSPGFGRVALGCLLLVAGCSGGLQEMLRELDGEPAPRPRPALSTAGPEAAASKLPASPATEKPPAPPPLEPIPERLGTPASSRAKKPIWSMASESYAPQPTDRHALFVASSGPLQGEQVGLICRLGINTKNHGDFDGEADLSVDVSITQGKEVVRCRAGGPEDTMEMWFSVPLVTLEKGAKVRVTSIDRDLVFDDGIERVAATFNGSYPLTAKGRVSQLECRPLGRELVERHLEQPRNVADKALATMEAVRPDLSERYFGLGMGGDSGAWSARSAIENLAGLVGWDDPRVERRVERLAAQEKRIKDELGAAVEAMRGKLEAPADGPTPMADGGIAVRVTSYACGPDVAKKYRKHVAFKTRDEFKERPCVLGFDVVNHTGAPLEVDEFQGRIGPLKNLKMISSAGAQFDVQLFGEVREGKIRPVGFDHRPVVPNGATIRLLAQPVGKADPAAFASPLLLRGLHGGRRTGKPREWTSLSGGAIALRVTDLTCTEKGCVLRAALRRSGSARLAINSFFRRIEPPLWLRLLDPSAFPAPKPGKDKGGYVRPLEDRVKGPYFEPFATFERNVVRPFEKDIELAPGQTVELAFAMKGEPLPGGMDLDKLVLDTSFDEVPSFLRVEPAPAPQP</sequence>
<organism evidence="2 3">
    <name type="scientific">Polyangium jinanense</name>
    <dbReference type="NCBI Taxonomy" id="2829994"/>
    <lineage>
        <taxon>Bacteria</taxon>
        <taxon>Pseudomonadati</taxon>
        <taxon>Myxococcota</taxon>
        <taxon>Polyangia</taxon>
        <taxon>Polyangiales</taxon>
        <taxon>Polyangiaceae</taxon>
        <taxon>Polyangium</taxon>
    </lineage>
</organism>
<keyword evidence="3" id="KW-1185">Reference proteome</keyword>
<proteinExistence type="predicted"/>
<gene>
    <name evidence="2" type="ORF">KEG57_36400</name>
</gene>
<evidence type="ECO:0000313" key="3">
    <source>
        <dbReference type="Proteomes" id="UP001151081"/>
    </source>
</evidence>
<evidence type="ECO:0000313" key="2">
    <source>
        <dbReference type="EMBL" id="MDC3986019.1"/>
    </source>
</evidence>
<dbReference type="EMBL" id="JAGTJJ010000034">
    <property type="protein sequence ID" value="MDC3986019.1"/>
    <property type="molecule type" value="Genomic_DNA"/>
</dbReference>
<dbReference type="Proteomes" id="UP001151081">
    <property type="component" value="Unassembled WGS sequence"/>
</dbReference>
<accession>A0A9X3X8R6</accession>
<protein>
    <submittedName>
        <fullName evidence="2">Uncharacterized protein</fullName>
    </submittedName>
</protein>
<name>A0A9X3X8R6_9BACT</name>
<dbReference type="RefSeq" id="WP_272424344.1">
    <property type="nucleotide sequence ID" value="NZ_JAGTJJ010000034.1"/>
</dbReference>
<dbReference type="AlphaFoldDB" id="A0A9X3X8R6"/>